<gene>
    <name evidence="1" type="ORF">DF182_26230</name>
</gene>
<protein>
    <submittedName>
        <fullName evidence="1">Uncharacterized protein</fullName>
    </submittedName>
</protein>
<comment type="caution">
    <text evidence="1">The sequence shown here is derived from an EMBL/GenBank/DDBJ whole genome shotgun (WGS) entry which is preliminary data.</text>
</comment>
<sequence length="212" mass="24030">MREVPEIPDLLYSRSGLEVKKPHQSTDWCGFFGGGTPHKRCLSLVNQIPLTMKILLILLLLFCFADLFAQIPPPGDTKNTTYFIDSMPVPYTALSEILPTDIARATVMKYTGQLAISHNNAVYLETKQFVRNRYWLIFSQDAGYRSIVPEPGADAQVVYILNDKVLKDKPEAELSEVNIHTFKELKVIDRAMLIQQYGVKGKKYGVIVHIEK</sequence>
<name>A0A365XW91_9BACT</name>
<evidence type="ECO:0000313" key="1">
    <source>
        <dbReference type="EMBL" id="RBL89974.1"/>
    </source>
</evidence>
<reference evidence="1 2" key="1">
    <citation type="submission" date="2018-05" db="EMBL/GenBank/DDBJ databases">
        <title>Chitinophaga sp. K3CV102501T nov., isolated from isolated from a monsoon evergreen broad-leaved forest soil.</title>
        <authorList>
            <person name="Lv Y."/>
        </authorList>
    </citation>
    <scope>NUCLEOTIDE SEQUENCE [LARGE SCALE GENOMIC DNA]</scope>
    <source>
        <strain evidence="1 2">GDMCC 1.1325</strain>
    </source>
</reference>
<keyword evidence="2" id="KW-1185">Reference proteome</keyword>
<organism evidence="1 2">
    <name type="scientific">Chitinophaga flava</name>
    <dbReference type="NCBI Taxonomy" id="2259036"/>
    <lineage>
        <taxon>Bacteria</taxon>
        <taxon>Pseudomonadati</taxon>
        <taxon>Bacteroidota</taxon>
        <taxon>Chitinophagia</taxon>
        <taxon>Chitinophagales</taxon>
        <taxon>Chitinophagaceae</taxon>
        <taxon>Chitinophaga</taxon>
    </lineage>
</organism>
<dbReference type="AlphaFoldDB" id="A0A365XW91"/>
<dbReference type="EMBL" id="QFFJ01000002">
    <property type="protein sequence ID" value="RBL89974.1"/>
    <property type="molecule type" value="Genomic_DNA"/>
</dbReference>
<evidence type="ECO:0000313" key="2">
    <source>
        <dbReference type="Proteomes" id="UP000253410"/>
    </source>
</evidence>
<dbReference type="Proteomes" id="UP000253410">
    <property type="component" value="Unassembled WGS sequence"/>
</dbReference>
<proteinExistence type="predicted"/>
<accession>A0A365XW91</accession>